<organism evidence="1 2">
    <name type="scientific">Neophaeococcomyces mojaviensis</name>
    <dbReference type="NCBI Taxonomy" id="3383035"/>
    <lineage>
        <taxon>Eukaryota</taxon>
        <taxon>Fungi</taxon>
        <taxon>Dikarya</taxon>
        <taxon>Ascomycota</taxon>
        <taxon>Pezizomycotina</taxon>
        <taxon>Eurotiomycetes</taxon>
        <taxon>Chaetothyriomycetidae</taxon>
        <taxon>Chaetothyriales</taxon>
        <taxon>Chaetothyriales incertae sedis</taxon>
        <taxon>Neophaeococcomyces</taxon>
    </lineage>
</organism>
<gene>
    <name evidence="1" type="ORF">H2198_001270</name>
</gene>
<dbReference type="EMBL" id="JAPDRQ010000014">
    <property type="protein sequence ID" value="KAJ9662598.1"/>
    <property type="molecule type" value="Genomic_DNA"/>
</dbReference>
<dbReference type="Proteomes" id="UP001172386">
    <property type="component" value="Unassembled WGS sequence"/>
</dbReference>
<protein>
    <submittedName>
        <fullName evidence="1">Uncharacterized protein</fullName>
    </submittedName>
</protein>
<evidence type="ECO:0000313" key="1">
    <source>
        <dbReference type="EMBL" id="KAJ9662598.1"/>
    </source>
</evidence>
<proteinExistence type="predicted"/>
<accession>A0ACC3AI31</accession>
<reference evidence="1" key="1">
    <citation type="submission" date="2022-10" db="EMBL/GenBank/DDBJ databases">
        <title>Culturing micro-colonial fungi from biological soil crusts in the Mojave desert and describing Neophaeococcomyces mojavensis, and introducing the new genera and species Taxawa tesnikishii.</title>
        <authorList>
            <person name="Kurbessoian T."/>
            <person name="Stajich J.E."/>
        </authorList>
    </citation>
    <scope>NUCLEOTIDE SEQUENCE</scope>
    <source>
        <strain evidence="1">JES_112</strain>
    </source>
</reference>
<comment type="caution">
    <text evidence="1">The sequence shown here is derived from an EMBL/GenBank/DDBJ whole genome shotgun (WGS) entry which is preliminary data.</text>
</comment>
<evidence type="ECO:0000313" key="2">
    <source>
        <dbReference type="Proteomes" id="UP001172386"/>
    </source>
</evidence>
<name>A0ACC3AI31_9EURO</name>
<sequence length="551" mass="66386">MPRRARERYLVVSEEESHDDYSPIEVVPPPRRSRSRSRVVVQVTDDHVSSPQRERPTKAYHHHSYQQAYGAKYDQQERNVFIHNRLIVPQQRQRSSSTGAVPQPNFLPIYVIQKSSGEHLKHQRHQCDHYPDSDSEESNYRPRRRAHSRRRSPLRDKGEQISTETACKLARLELIESQKEIISAATAEKLAELKFLKEQEKKEDLSPAIAAKLAELEVLKRRREWEGEEATFIAKMEEKERREKEKRRQLILEYEKEKEEREKAEQEMIAKAEAKRQKKEAKIKAEKQRVLMEERQRVTNEAAEAKEERRRILAEERRKEEEAEEERKRILKEAEEKARIAKEKAEAERKRILLEEEERKKKEKEEAEALRKRILAEEEERVKKEKAKKKKEEDEFQARMREKFLRAGYSTDYIDDIMEEKKQLVRSSSQRNKENRLAIDIRRPTYIRVQVRDLLPETLDYYQIPWEYDRSDREYIIIKEYISHEFQQELFRHTEKIYKRRETKLITDGYTKETVTTLKPSNVYKDREQIYLVRRKSQGSKSPNRRSRMFT</sequence>
<keyword evidence="2" id="KW-1185">Reference proteome</keyword>